<proteinExistence type="predicted"/>
<dbReference type="EMBL" id="KV921262">
    <property type="protein sequence ID" value="ORE22890.1"/>
    <property type="molecule type" value="Genomic_DNA"/>
</dbReference>
<accession>A0A1X0SF19</accession>
<dbReference type="AlphaFoldDB" id="A0A1X0SF19"/>
<reference evidence="1 2" key="1">
    <citation type="journal article" date="2016" name="Proc. Natl. Acad. Sci. U.S.A.">
        <title>Lipid metabolic changes in an early divergent fungus govern the establishment of a mutualistic symbiosis with endobacteria.</title>
        <authorList>
            <person name="Lastovetsky O.A."/>
            <person name="Gaspar M.L."/>
            <person name="Mondo S.J."/>
            <person name="LaButti K.M."/>
            <person name="Sandor L."/>
            <person name="Grigoriev I.V."/>
            <person name="Henry S.A."/>
            <person name="Pawlowska T.E."/>
        </authorList>
    </citation>
    <scope>NUCLEOTIDE SEQUENCE [LARGE SCALE GENOMIC DNA]</scope>
    <source>
        <strain evidence="1 2">ATCC 11559</strain>
    </source>
</reference>
<sequence>MILLANYKDAYATSNLWFSVSARYLGKPFYSLTVSQVPHLKSQSSQLQVSGGLIHVKELSTNKKATVGFMEMKKIAESKNHSKINTDLLLLGVFGKIAIETSCLKSMILIQAVGTHLTFYLMMRPTEDIYLMAELDHIMFPMSINEL</sequence>
<evidence type="ECO:0000313" key="2">
    <source>
        <dbReference type="Proteomes" id="UP000242381"/>
    </source>
</evidence>
<organism evidence="1 2">
    <name type="scientific">Rhizopus microsporus</name>
    <dbReference type="NCBI Taxonomy" id="58291"/>
    <lineage>
        <taxon>Eukaryota</taxon>
        <taxon>Fungi</taxon>
        <taxon>Fungi incertae sedis</taxon>
        <taxon>Mucoromycota</taxon>
        <taxon>Mucoromycotina</taxon>
        <taxon>Mucoromycetes</taxon>
        <taxon>Mucorales</taxon>
        <taxon>Mucorineae</taxon>
        <taxon>Rhizopodaceae</taxon>
        <taxon>Rhizopus</taxon>
    </lineage>
</organism>
<dbReference type="VEuPathDB" id="FungiDB:BCV72DRAFT_307646"/>
<evidence type="ECO:0000313" key="1">
    <source>
        <dbReference type="EMBL" id="ORE22890.1"/>
    </source>
</evidence>
<gene>
    <name evidence="1" type="ORF">BCV71DRAFT_252632</name>
</gene>
<protein>
    <submittedName>
        <fullName evidence="1">Uncharacterized protein</fullName>
    </submittedName>
</protein>
<name>A0A1X0SF19_RHIZD</name>
<dbReference type="Proteomes" id="UP000242381">
    <property type="component" value="Unassembled WGS sequence"/>
</dbReference>